<dbReference type="RefSeq" id="WP_218025557.1">
    <property type="nucleotide sequence ID" value="NZ_AP025739.1"/>
</dbReference>
<proteinExistence type="predicted"/>
<evidence type="ECO:0000259" key="1">
    <source>
        <dbReference type="Pfam" id="PF03781"/>
    </source>
</evidence>
<gene>
    <name evidence="2" type="ORF">CCAX7_008390</name>
</gene>
<keyword evidence="3" id="KW-1185">Reference proteome</keyword>
<sequence length="337" mass="36748">MNVSRRNHLAACILSFAGALLATAAPYGAAAAAKSYAAPPGMAWIPAGAFTMGSNDAMFPDAQPLHKVTLDGFFIDRNLVTNAQFAKFVSATHYVTVAERRPDPKLFPGVPADKLVPGAIVFAPPPRPVALDDAAQWWRYVPGANWRHPEGPHSSIARRMDHPVVQVCWADAAAYAKWAGKRLPTEAEWEYAARGGRNQKPYVWGDTFQPHGRIMANTFQGNFPNHNTQEDGYAATSPVGKFPPNGFGLYDMAGNVWEWCADWYRPDYYASSPRKNPKGPAASLDPDEPGVPKRVQRGGSFLCTDQYCSRYMPGSRGKGEVLTGACNLGFRCVVSGR</sequence>
<dbReference type="PANTHER" id="PTHR23150:SF19">
    <property type="entry name" value="FORMYLGLYCINE-GENERATING ENZYME"/>
    <property type="match status" value="1"/>
</dbReference>
<dbReference type="PROSITE" id="PS51318">
    <property type="entry name" value="TAT"/>
    <property type="match status" value="1"/>
</dbReference>
<dbReference type="InterPro" id="IPR006311">
    <property type="entry name" value="TAT_signal"/>
</dbReference>
<dbReference type="EMBL" id="AP025739">
    <property type="protein sequence ID" value="BDI28788.1"/>
    <property type="molecule type" value="Genomic_DNA"/>
</dbReference>
<accession>A0A402CTZ7</accession>
<dbReference type="SUPFAM" id="SSF56436">
    <property type="entry name" value="C-type lectin-like"/>
    <property type="match status" value="1"/>
</dbReference>
<dbReference type="AlphaFoldDB" id="A0A402CTZ7"/>
<dbReference type="Gene3D" id="3.90.1580.10">
    <property type="entry name" value="paralog of FGE (formylglycine-generating enzyme)"/>
    <property type="match status" value="1"/>
</dbReference>
<name>A0A402CTZ7_9BACT</name>
<evidence type="ECO:0000313" key="2">
    <source>
        <dbReference type="EMBL" id="BDI28788.1"/>
    </source>
</evidence>
<dbReference type="Proteomes" id="UP000287394">
    <property type="component" value="Chromosome"/>
</dbReference>
<protein>
    <recommendedName>
        <fullName evidence="1">Sulfatase-modifying factor enzyme-like domain-containing protein</fullName>
    </recommendedName>
</protein>
<dbReference type="InterPro" id="IPR016187">
    <property type="entry name" value="CTDL_fold"/>
</dbReference>
<dbReference type="GO" id="GO:0120147">
    <property type="term" value="F:formylglycine-generating oxidase activity"/>
    <property type="evidence" value="ECO:0007669"/>
    <property type="project" value="TreeGrafter"/>
</dbReference>
<dbReference type="Pfam" id="PF03781">
    <property type="entry name" value="FGE-sulfatase"/>
    <property type="match status" value="1"/>
</dbReference>
<dbReference type="InterPro" id="IPR051043">
    <property type="entry name" value="Sulfatase_Mod_Factor_Kinase"/>
</dbReference>
<organism evidence="2 3">
    <name type="scientific">Capsulimonas corticalis</name>
    <dbReference type="NCBI Taxonomy" id="2219043"/>
    <lineage>
        <taxon>Bacteria</taxon>
        <taxon>Bacillati</taxon>
        <taxon>Armatimonadota</taxon>
        <taxon>Armatimonadia</taxon>
        <taxon>Capsulimonadales</taxon>
        <taxon>Capsulimonadaceae</taxon>
        <taxon>Capsulimonas</taxon>
    </lineage>
</organism>
<dbReference type="PANTHER" id="PTHR23150">
    <property type="entry name" value="SULFATASE MODIFYING FACTOR 1, 2"/>
    <property type="match status" value="1"/>
</dbReference>
<dbReference type="InterPro" id="IPR005532">
    <property type="entry name" value="SUMF_dom"/>
</dbReference>
<evidence type="ECO:0000313" key="3">
    <source>
        <dbReference type="Proteomes" id="UP000287394"/>
    </source>
</evidence>
<feature type="domain" description="Sulfatase-modifying factor enzyme-like" evidence="1">
    <location>
        <begin position="40"/>
        <end position="333"/>
    </location>
</feature>
<dbReference type="InterPro" id="IPR042095">
    <property type="entry name" value="SUMF_sf"/>
</dbReference>
<reference evidence="2 3" key="1">
    <citation type="journal article" date="2019" name="Int. J. Syst. Evol. Microbiol.">
        <title>Capsulimonas corticalis gen. nov., sp. nov., an aerobic capsulated bacterium, of a novel bacterial order, Capsulimonadales ord. nov., of the class Armatimonadia of the phylum Armatimonadetes.</title>
        <authorList>
            <person name="Li J."/>
            <person name="Kudo C."/>
            <person name="Tonouchi A."/>
        </authorList>
    </citation>
    <scope>NUCLEOTIDE SEQUENCE [LARGE SCALE GENOMIC DNA]</scope>
    <source>
        <strain evidence="2 3">AX-7</strain>
    </source>
</reference>
<dbReference type="KEGG" id="ccot:CCAX7_008390"/>